<dbReference type="KEGG" id="fek:C1H87_14495"/>
<dbReference type="Proteomes" id="UP000235826">
    <property type="component" value="Chromosome"/>
</dbReference>
<protein>
    <submittedName>
        <fullName evidence="1">Uncharacterized protein</fullName>
    </submittedName>
</protein>
<reference evidence="1 2" key="1">
    <citation type="submission" date="2018-01" db="EMBL/GenBank/DDBJ databases">
        <title>Complete genome sequence of Flavivirga eckloniae ECD14 isolated from seaweed Ecklonia cava.</title>
        <authorList>
            <person name="Lee J.H."/>
            <person name="Baik K.S."/>
            <person name="Seong C.N."/>
        </authorList>
    </citation>
    <scope>NUCLEOTIDE SEQUENCE [LARGE SCALE GENOMIC DNA]</scope>
    <source>
        <strain evidence="1 2">ECD14</strain>
    </source>
</reference>
<dbReference type="EMBL" id="CP025791">
    <property type="protein sequence ID" value="AUP79847.1"/>
    <property type="molecule type" value="Genomic_DNA"/>
</dbReference>
<dbReference type="AlphaFoldDB" id="A0A2K9PTG2"/>
<evidence type="ECO:0000313" key="1">
    <source>
        <dbReference type="EMBL" id="AUP79847.1"/>
    </source>
</evidence>
<keyword evidence="2" id="KW-1185">Reference proteome</keyword>
<proteinExistence type="predicted"/>
<name>A0A2K9PTG2_9FLAO</name>
<sequence length="256" mass="29125">MIVFCLLLIVACKFPEKKETLVSESLVENDKGLTEEALEGLDSLKLKINFKPKGNYNSIKQELVQDRAYFKNLLESNPKKSIDSASSYLYSKLINDIVPHWYGTTWDFNGHTNIPNQGEIACGYFVSTTLKHLGFNLNRYKMAQQAGLIEAKMLQDRSNIKVYSNVSFSTLKTKLNEVYKNGIYFVGLDNHVGYVLIKDKQLYFLHSSYCDDGVVIELAETSPCFVSNIYVFAEITTNKKLIKSWIFNEHLSVPTG</sequence>
<organism evidence="1 2">
    <name type="scientific">Flavivirga eckloniae</name>
    <dbReference type="NCBI Taxonomy" id="1803846"/>
    <lineage>
        <taxon>Bacteria</taxon>
        <taxon>Pseudomonadati</taxon>
        <taxon>Bacteroidota</taxon>
        <taxon>Flavobacteriia</taxon>
        <taxon>Flavobacteriales</taxon>
        <taxon>Flavobacteriaceae</taxon>
        <taxon>Flavivirga</taxon>
    </lineage>
</organism>
<evidence type="ECO:0000313" key="2">
    <source>
        <dbReference type="Proteomes" id="UP000235826"/>
    </source>
</evidence>
<accession>A0A2K9PTG2</accession>
<gene>
    <name evidence="1" type="ORF">C1H87_14495</name>
</gene>